<feature type="region of interest" description="N-terminal hotdog fold" evidence="8">
    <location>
        <begin position="1033"/>
        <end position="1169"/>
    </location>
</feature>
<reference evidence="12" key="1">
    <citation type="journal article" date="2020" name="Stud. Mycol.">
        <title>101 Dothideomycetes genomes: a test case for predicting lifestyles and emergence of pathogens.</title>
        <authorList>
            <person name="Haridas S."/>
            <person name="Albert R."/>
            <person name="Binder M."/>
            <person name="Bloem J."/>
            <person name="Labutti K."/>
            <person name="Salamov A."/>
            <person name="Andreopoulos B."/>
            <person name="Baker S."/>
            <person name="Barry K."/>
            <person name="Bills G."/>
            <person name="Bluhm B."/>
            <person name="Cannon C."/>
            <person name="Castanera R."/>
            <person name="Culley D."/>
            <person name="Daum C."/>
            <person name="Ezra D."/>
            <person name="Gonzalez J."/>
            <person name="Henrissat B."/>
            <person name="Kuo A."/>
            <person name="Liang C."/>
            <person name="Lipzen A."/>
            <person name="Lutzoni F."/>
            <person name="Magnuson J."/>
            <person name="Mondo S."/>
            <person name="Nolan M."/>
            <person name="Ohm R."/>
            <person name="Pangilinan J."/>
            <person name="Park H.-J."/>
            <person name="Ramirez L."/>
            <person name="Alfaro M."/>
            <person name="Sun H."/>
            <person name="Tritt A."/>
            <person name="Yoshinaga Y."/>
            <person name="Zwiers L.-H."/>
            <person name="Turgeon B."/>
            <person name="Goodwin S."/>
            <person name="Spatafora J."/>
            <person name="Crous P."/>
            <person name="Grigoriev I."/>
        </authorList>
    </citation>
    <scope>NUCLEOTIDE SEQUENCE</scope>
    <source>
        <strain evidence="12">CBS 122368</strain>
    </source>
</reference>
<sequence>MEPIAIIGFAFKLPQGAKDSESLWEILEEGRNVMTDWPESRINLDSFYDANPRNQNSLKARGGHFLDEDPGVFDAPFFSITAKEAAAMDPQQRFMLETSYLALENAGIPLDQVSGSQTAVYEASMADDYSQILFKDGDNMPRTTATGTAHAILANRVSWFFNFLGPSIHIDTACSGSMVAIDLACGSLCNGDSSMALVAGSNLILSPEASLMLSRMNFLSPDSVCHSFDHRANGYARGEGTIVVVLKRLSDAISNGDTIRAVIRSTATNQDGHTPGLTQPSALSQEQLIRRVYEKAGLDFGLTRYIEAHGTGTPVGDPLEMQAIGRVFRTSRTPEEPLYVGSIKANIGHLEGGSGLAGVLKSILMLEKGVLPPNALFEKVNPQLDTEFYNIKVPTELMRWPSEGLRRISVNSFGFGGTNAHIILDDAFHYLRAHNLAGNHCTSSIPHNRFTNPTPEDLVNGDTMIRLHREKAAPNGTQDHEHTNGTGLISGAYKHIEANGFRDLGSLNGACENRITNGLHGLSITNGFRAPHTNGVLEPCTNGDAPNGPRSAVEGPQLLVWSAADENALNRTVQSYLPYYRQRISEDPSKLKKLAFTLSARRTAMLWRSFAIVNPVYSDPEADLSVSKPHRSSQTGLAFVFTGQGAEYVRMGVELLQYRVFSDTLQQFDDVLAKLGCPWSLLEKLEGSESLSRPQYSQPICTALQIALVELLKSLGIAPNAVVGHSSGEIAAAYSIGALSLESACKVAYYRGLLAEKLSRISPIRGSMISANLSSDDVPGYLERRIEDATIRSNVAIACINSPRNVTLSGDESTIDLLKDKLDEDNIFAHKLKTGMAYHSPAMKAIASEYMELMGELTRAATGYRSIPMISTVTGKPVAPKLVSRAHYWVSNLVSPVRFVDAMQSILDASSKVQLGLPRMRPVYDLVEVGPHSALRRPCMDIIERNPRKAEVRYTSVLSRNESSATALLKLIGTLFTYGYAVSATAANNQGDASKPGASFLVDTPQYPFDRSQRYWHETRMSYDYRMRGQVPRDVLGARAQDWNPLEPKWRKIISTEELPWVHDHVVSGSCIYPATGMLVMAIEAVKQTVPENKIVKGFLIKDAEFKSPITLRSGPDDESRVETVINLRPIRKPYEKESKWFEIWISTYHEQTWTECFRCTIQVQLNEPQTQVDGGKELMLAHGDALAAYGNASASCKRPLQSRTFYKYCSDRGITYGPSFSILENIRCQDGYTAVGEVDVSLPTAEYEGLVHPAIIDAACQVCWLAPTRGLTDQIPTEVPHRLRDTYITASGWKSPQTSRVRIASTARFKEGGKGVEGSVIVLADDGSLLCKVGRLELSPVADDSQHRGLDRKLLHGIQWKPCLSMLRPSEIATACEAERFTGDEYAMIEYDQKLTMALCLVIEEALAQVSEHDRRMAPPHLEKYISWMGRVQQERSASTKELRNSEPPLDQLLAEVEALKPDWTLYISVARNLLAIVRGDVDPLELIFSTDLAERFYADIFHSMCDHRFRTFLELASHENPNLAILEVGAGTGGFTSHVLSALGDLEQCNGGTRFSRYMYTDVSHAFFENARVKFRQFENRMEFKALDLERDISKQGFEEGAYDMVVAGSVLHTTKSLSSTLQNLQKALKPGGKLLFFEITGPNAFALQFGFGTLPGWWRGTETWRLGDHDQVTTEWQWDGLLKQNGFSGNDLVLRDYPNDACHSWSIMASTTTTTPEELTSKSRIVLCYDHSSTAQENLAHAIRDRFSQSGSYLFEVADLGSISSINIVPEDYVIFLCEVGRSLLEGLTKGGFETLQYLMTRVRNVLWLISADIADSGYPFAGMTTGFLRTMRSESSNSRIITLALEGNERDVDAHAQHIESVFRHSFELSSLEMEYVVRNGQLAVGRLVEEKTMNNDVLSAVYPSLEMQPWSEGPPVMFDVGTPGTLDSLRFVEDPVYQQHLGADEIEIEARACGLNFRDVFIALGRLEENEFGLDTAGYVTRVGSNCLAMKPGDRVIMVRCGSMRQLPRSHYLEAIPIPDAMTFEDAVSLLAPAMTAYHSLVKIARLQRGERVLIHSAAGATGQLAIQIAQMIGAEIFATVGNLEKKQLLMSLGIDEDHIFYSRDTTFAQGVKRKTKGYGVDVVLNSLSGDGLVASWECIAPFGRFIEIGKADIKANSSLPMACFEKNAAFFAVDLRHIFASRKETVQDLLNCTMGLWANGDIQYPHPRHVYSVSVIEEAFRFLQSGKNTGRIVINSKPSDVVPKFLTTHRAWCFKENASYLIAGGLGGIGRGISRWMMRKGVKSLILPSRSGPKTEAAIELVEDLRRNGVTVVAPICDVSSIESLSKLLEDCARTMPPIKGCINAAMTLQDAIFDNMTFEQWETAVRSKVQTSWNLHTLLPRSLDFFILLSSLAGIFGNVSQSNYAAGNTFQDALARYRTAHGQKALSINLGWMRTIGIISEKEEYENFRMAGADMAQIEEHELMCLLDHHCDPSQAVTDPLRSQILMGTVTPADLQAEGIKVPDVMRRPLFSSFSMSTSAARMMQDEAEDSATLFRHAGTEVERAEVVVKALSQKLARSLSMPADDIDPSKPLFEYGVDSLVAVELRNWIGKEFRADVAVFDIMGGATIAAVGALVAKKSAVEKK</sequence>
<evidence type="ECO:0000256" key="3">
    <source>
        <dbReference type="ARBA" id="ARBA00022679"/>
    </source>
</evidence>
<dbReference type="SMART" id="SM00825">
    <property type="entry name" value="PKS_KS"/>
    <property type="match status" value="1"/>
</dbReference>
<evidence type="ECO:0000256" key="1">
    <source>
        <dbReference type="ARBA" id="ARBA00022450"/>
    </source>
</evidence>
<dbReference type="SUPFAM" id="SSF52151">
    <property type="entry name" value="FabD/lysophospholipase-like"/>
    <property type="match status" value="1"/>
</dbReference>
<dbReference type="InterPro" id="IPR049900">
    <property type="entry name" value="PKS_mFAS_DH"/>
</dbReference>
<keyword evidence="1" id="KW-0596">Phosphopantetheine</keyword>
<feature type="domain" description="PKS/mFAS DH" evidence="11">
    <location>
        <begin position="1033"/>
        <end position="1348"/>
    </location>
</feature>
<dbReference type="InterPro" id="IPR036736">
    <property type="entry name" value="ACP-like_sf"/>
</dbReference>
<evidence type="ECO:0000256" key="8">
    <source>
        <dbReference type="PROSITE-ProRule" id="PRU01363"/>
    </source>
</evidence>
<dbReference type="InterPro" id="IPR016036">
    <property type="entry name" value="Malonyl_transacylase_ACP-bd"/>
</dbReference>
<dbReference type="InterPro" id="IPR013154">
    <property type="entry name" value="ADH-like_N"/>
</dbReference>
<dbReference type="InterPro" id="IPR032821">
    <property type="entry name" value="PKS_assoc"/>
</dbReference>
<dbReference type="InterPro" id="IPR049552">
    <property type="entry name" value="PKS_DH_N"/>
</dbReference>
<keyword evidence="13" id="KW-1185">Reference proteome</keyword>
<dbReference type="SUPFAM" id="SSF47336">
    <property type="entry name" value="ACP-like"/>
    <property type="match status" value="1"/>
</dbReference>
<dbReference type="CDD" id="cd05195">
    <property type="entry name" value="enoyl_red"/>
    <property type="match status" value="1"/>
</dbReference>
<dbReference type="SMART" id="SM00827">
    <property type="entry name" value="PKS_AT"/>
    <property type="match status" value="1"/>
</dbReference>
<keyword evidence="7" id="KW-0012">Acyltransferase</keyword>
<evidence type="ECO:0000259" key="9">
    <source>
        <dbReference type="PROSITE" id="PS50075"/>
    </source>
</evidence>
<dbReference type="Pfam" id="PF08659">
    <property type="entry name" value="KR"/>
    <property type="match status" value="1"/>
</dbReference>
<keyword evidence="6" id="KW-0511">Multifunctional enzyme</keyword>
<dbReference type="Gene3D" id="3.40.50.720">
    <property type="entry name" value="NAD(P)-binding Rossmann-like Domain"/>
    <property type="match status" value="2"/>
</dbReference>
<evidence type="ECO:0000259" key="10">
    <source>
        <dbReference type="PROSITE" id="PS52004"/>
    </source>
</evidence>
<dbReference type="Pfam" id="PF23114">
    <property type="entry name" value="NAD-bd_HRPKS_sdrA"/>
    <property type="match status" value="1"/>
</dbReference>
<dbReference type="InterPro" id="IPR016035">
    <property type="entry name" value="Acyl_Trfase/lysoPLipase"/>
</dbReference>
<dbReference type="SUPFAM" id="SSF53901">
    <property type="entry name" value="Thiolase-like"/>
    <property type="match status" value="1"/>
</dbReference>
<dbReference type="PROSITE" id="PS00012">
    <property type="entry name" value="PHOSPHOPANTETHEINE"/>
    <property type="match status" value="1"/>
</dbReference>
<dbReference type="Pfam" id="PF23297">
    <property type="entry name" value="ACP_SdgA_C"/>
    <property type="match status" value="1"/>
</dbReference>
<dbReference type="InterPro" id="IPR057326">
    <property type="entry name" value="KR_dom"/>
</dbReference>
<dbReference type="Pfam" id="PF14765">
    <property type="entry name" value="PS-DH"/>
    <property type="match status" value="1"/>
</dbReference>
<dbReference type="Pfam" id="PF08242">
    <property type="entry name" value="Methyltransf_12"/>
    <property type="match status" value="1"/>
</dbReference>
<dbReference type="GeneID" id="54585276"/>
<keyword evidence="2" id="KW-0597">Phosphoprotein</keyword>
<dbReference type="SMART" id="SM01294">
    <property type="entry name" value="PKS_PP_betabranch"/>
    <property type="match status" value="1"/>
</dbReference>
<dbReference type="GO" id="GO:0004312">
    <property type="term" value="F:fatty acid synthase activity"/>
    <property type="evidence" value="ECO:0007669"/>
    <property type="project" value="TreeGrafter"/>
</dbReference>
<keyword evidence="3" id="KW-0808">Transferase</keyword>
<dbReference type="Gene3D" id="3.10.129.110">
    <property type="entry name" value="Polyketide synthase dehydratase"/>
    <property type="match status" value="1"/>
</dbReference>
<dbReference type="Pfam" id="PF16197">
    <property type="entry name" value="KAsynt_C_assoc"/>
    <property type="match status" value="1"/>
</dbReference>
<dbReference type="SUPFAM" id="SSF53335">
    <property type="entry name" value="S-adenosyl-L-methionine-dependent methyltransferases"/>
    <property type="match status" value="1"/>
</dbReference>
<dbReference type="InterPro" id="IPR006162">
    <property type="entry name" value="Ppantetheine_attach_site"/>
</dbReference>
<dbReference type="CDD" id="cd02440">
    <property type="entry name" value="AdoMet_MTases"/>
    <property type="match status" value="1"/>
</dbReference>
<evidence type="ECO:0000256" key="6">
    <source>
        <dbReference type="ARBA" id="ARBA00023268"/>
    </source>
</evidence>
<feature type="domain" description="Carrier" evidence="9">
    <location>
        <begin position="2550"/>
        <end position="2627"/>
    </location>
</feature>
<dbReference type="SMART" id="SM00823">
    <property type="entry name" value="PKS_PP"/>
    <property type="match status" value="1"/>
</dbReference>
<dbReference type="RefSeq" id="XP_033686695.1">
    <property type="nucleotide sequence ID" value="XM_033831946.1"/>
</dbReference>
<dbReference type="GO" id="GO:0016491">
    <property type="term" value="F:oxidoreductase activity"/>
    <property type="evidence" value="ECO:0007669"/>
    <property type="project" value="UniProtKB-KW"/>
</dbReference>
<dbReference type="Gene3D" id="3.40.47.10">
    <property type="match status" value="1"/>
</dbReference>
<dbReference type="InterPro" id="IPR014031">
    <property type="entry name" value="Ketoacyl_synth_C"/>
</dbReference>
<evidence type="ECO:0000313" key="12">
    <source>
        <dbReference type="EMBL" id="KAF2251691.1"/>
    </source>
</evidence>
<dbReference type="InterPro" id="IPR014043">
    <property type="entry name" value="Acyl_transferase_dom"/>
</dbReference>
<proteinExistence type="predicted"/>
<accession>A0A6A6IMK9</accession>
<dbReference type="InterPro" id="IPR016039">
    <property type="entry name" value="Thiolase-like"/>
</dbReference>
<dbReference type="Pfam" id="PF08240">
    <property type="entry name" value="ADH_N"/>
    <property type="match status" value="1"/>
</dbReference>
<feature type="domain" description="Ketosynthase family 3 (KS3)" evidence="10">
    <location>
        <begin position="1"/>
        <end position="426"/>
    </location>
</feature>
<dbReference type="SMART" id="SM00822">
    <property type="entry name" value="PKS_KR"/>
    <property type="match status" value="1"/>
</dbReference>
<dbReference type="Pfam" id="PF21089">
    <property type="entry name" value="PKS_DH_N"/>
    <property type="match status" value="1"/>
</dbReference>
<dbReference type="InterPro" id="IPR029063">
    <property type="entry name" value="SAM-dependent_MTases_sf"/>
</dbReference>
<dbReference type="PANTHER" id="PTHR43775">
    <property type="entry name" value="FATTY ACID SYNTHASE"/>
    <property type="match status" value="1"/>
</dbReference>
<dbReference type="GO" id="GO:1901336">
    <property type="term" value="P:lactone biosynthetic process"/>
    <property type="evidence" value="ECO:0007669"/>
    <property type="project" value="UniProtKB-ARBA"/>
</dbReference>
<dbReference type="InterPro" id="IPR020806">
    <property type="entry name" value="PKS_PP-bd"/>
</dbReference>
<dbReference type="InterPro" id="IPR013217">
    <property type="entry name" value="Methyltransf_12"/>
</dbReference>
<dbReference type="InterPro" id="IPR009081">
    <property type="entry name" value="PP-bd_ACP"/>
</dbReference>
<dbReference type="Gene3D" id="3.30.70.3290">
    <property type="match status" value="1"/>
</dbReference>
<evidence type="ECO:0000256" key="7">
    <source>
        <dbReference type="ARBA" id="ARBA00023315"/>
    </source>
</evidence>
<keyword evidence="4" id="KW-0521">NADP</keyword>
<dbReference type="InterPro" id="IPR014030">
    <property type="entry name" value="Ketoacyl_synth_N"/>
</dbReference>
<evidence type="ECO:0000259" key="11">
    <source>
        <dbReference type="PROSITE" id="PS52019"/>
    </source>
</evidence>
<dbReference type="FunFam" id="3.40.50.720:FF:000209">
    <property type="entry name" value="Polyketide synthase Pks12"/>
    <property type="match status" value="1"/>
</dbReference>
<organism evidence="12 13">
    <name type="scientific">Trematosphaeria pertusa</name>
    <dbReference type="NCBI Taxonomy" id="390896"/>
    <lineage>
        <taxon>Eukaryota</taxon>
        <taxon>Fungi</taxon>
        <taxon>Dikarya</taxon>
        <taxon>Ascomycota</taxon>
        <taxon>Pezizomycotina</taxon>
        <taxon>Dothideomycetes</taxon>
        <taxon>Pleosporomycetidae</taxon>
        <taxon>Pleosporales</taxon>
        <taxon>Massarineae</taxon>
        <taxon>Trematosphaeriaceae</taxon>
        <taxon>Trematosphaeria</taxon>
    </lineage>
</organism>
<dbReference type="Pfam" id="PF00109">
    <property type="entry name" value="ketoacyl-synt"/>
    <property type="match status" value="1"/>
</dbReference>
<keyword evidence="5" id="KW-0560">Oxidoreductase</keyword>
<dbReference type="SUPFAM" id="SSF50129">
    <property type="entry name" value="GroES-like"/>
    <property type="match status" value="1"/>
</dbReference>
<dbReference type="GO" id="GO:0031177">
    <property type="term" value="F:phosphopantetheine binding"/>
    <property type="evidence" value="ECO:0007669"/>
    <property type="project" value="InterPro"/>
</dbReference>
<dbReference type="InterPro" id="IPR050091">
    <property type="entry name" value="PKS_NRPS_Biosynth_Enz"/>
</dbReference>
<dbReference type="InterPro" id="IPR013968">
    <property type="entry name" value="PKS_KR"/>
</dbReference>
<dbReference type="CDD" id="cd00833">
    <property type="entry name" value="PKS"/>
    <property type="match status" value="1"/>
</dbReference>
<dbReference type="InterPro" id="IPR011032">
    <property type="entry name" value="GroES-like_sf"/>
</dbReference>
<dbReference type="InterPro" id="IPR036291">
    <property type="entry name" value="NAD(P)-bd_dom_sf"/>
</dbReference>
<dbReference type="SUPFAM" id="SSF55048">
    <property type="entry name" value="Probable ACP-binding domain of malonyl-CoA ACP transacylase"/>
    <property type="match status" value="1"/>
</dbReference>
<feature type="active site" description="Proton acceptor; for dehydratase activity" evidence="8">
    <location>
        <position position="1065"/>
    </location>
</feature>
<dbReference type="GO" id="GO:0030639">
    <property type="term" value="P:polyketide biosynthetic process"/>
    <property type="evidence" value="ECO:0007669"/>
    <property type="project" value="UniProtKB-ARBA"/>
</dbReference>
<dbReference type="InterPro" id="IPR049551">
    <property type="entry name" value="PKS_DH_C"/>
</dbReference>
<dbReference type="InterPro" id="IPR001227">
    <property type="entry name" value="Ac_transferase_dom_sf"/>
</dbReference>
<evidence type="ECO:0000313" key="13">
    <source>
        <dbReference type="Proteomes" id="UP000800094"/>
    </source>
</evidence>
<dbReference type="PANTHER" id="PTHR43775:SF29">
    <property type="entry name" value="ASPERFURANONE POLYKETIDE SYNTHASE AFOG-RELATED"/>
    <property type="match status" value="1"/>
</dbReference>
<dbReference type="Pfam" id="PF13602">
    <property type="entry name" value="ADH_zinc_N_2"/>
    <property type="match status" value="1"/>
</dbReference>
<evidence type="ECO:0000256" key="2">
    <source>
        <dbReference type="ARBA" id="ARBA00022553"/>
    </source>
</evidence>
<gene>
    <name evidence="12" type="ORF">BU26DRAFT_548515</name>
</gene>
<dbReference type="Gene3D" id="3.90.180.10">
    <property type="entry name" value="Medium-chain alcohol dehydrogenases, catalytic domain"/>
    <property type="match status" value="1"/>
</dbReference>
<dbReference type="InterPro" id="IPR020807">
    <property type="entry name" value="PKS_DH"/>
</dbReference>
<dbReference type="EMBL" id="ML987192">
    <property type="protein sequence ID" value="KAF2251691.1"/>
    <property type="molecule type" value="Genomic_DNA"/>
</dbReference>
<name>A0A6A6IMK9_9PLEO</name>
<dbReference type="GO" id="GO:0006633">
    <property type="term" value="P:fatty acid biosynthetic process"/>
    <property type="evidence" value="ECO:0007669"/>
    <property type="project" value="TreeGrafter"/>
</dbReference>
<dbReference type="InterPro" id="IPR042104">
    <property type="entry name" value="PKS_dehydratase_sf"/>
</dbReference>
<dbReference type="Pfam" id="PF02801">
    <property type="entry name" value="Ketoacyl-synt_C"/>
    <property type="match status" value="1"/>
</dbReference>
<protein>
    <submittedName>
        <fullName evidence="12">Polyketide synthase PksD</fullName>
    </submittedName>
</protein>
<dbReference type="PROSITE" id="PS52019">
    <property type="entry name" value="PKS_MFAS_DH"/>
    <property type="match status" value="1"/>
</dbReference>
<dbReference type="OrthoDB" id="329835at2759"/>
<dbReference type="Gene3D" id="3.40.366.10">
    <property type="entry name" value="Malonyl-Coenzyme A Acyl Carrier Protein, domain 2"/>
    <property type="match status" value="1"/>
</dbReference>
<dbReference type="Pfam" id="PF00698">
    <property type="entry name" value="Acyl_transf_1"/>
    <property type="match status" value="1"/>
</dbReference>
<dbReference type="PROSITE" id="PS52004">
    <property type="entry name" value="KS3_2"/>
    <property type="match status" value="1"/>
</dbReference>
<dbReference type="Gene3D" id="3.40.50.150">
    <property type="entry name" value="Vaccinia Virus protein VP39"/>
    <property type="match status" value="1"/>
</dbReference>
<dbReference type="Gene3D" id="1.10.1200.10">
    <property type="entry name" value="ACP-like"/>
    <property type="match status" value="1"/>
</dbReference>
<dbReference type="InterPro" id="IPR056501">
    <property type="entry name" value="NAD-bd_HRPKS_sdrA"/>
</dbReference>
<feature type="region of interest" description="C-terminal hotdog fold" evidence="8">
    <location>
        <begin position="1198"/>
        <end position="1348"/>
    </location>
</feature>
<feature type="active site" description="Proton donor; for dehydratase activity" evidence="8">
    <location>
        <position position="1258"/>
    </location>
</feature>
<dbReference type="SMART" id="SM00829">
    <property type="entry name" value="PKS_ER"/>
    <property type="match status" value="1"/>
</dbReference>
<dbReference type="SMART" id="SM00826">
    <property type="entry name" value="PKS_DH"/>
    <property type="match status" value="1"/>
</dbReference>
<dbReference type="SUPFAM" id="SSF51735">
    <property type="entry name" value="NAD(P)-binding Rossmann-fold domains"/>
    <property type="match status" value="2"/>
</dbReference>
<dbReference type="Proteomes" id="UP000800094">
    <property type="component" value="Unassembled WGS sequence"/>
</dbReference>
<dbReference type="InterPro" id="IPR020843">
    <property type="entry name" value="ER"/>
</dbReference>
<evidence type="ECO:0000256" key="4">
    <source>
        <dbReference type="ARBA" id="ARBA00022857"/>
    </source>
</evidence>
<dbReference type="PROSITE" id="PS50075">
    <property type="entry name" value="CARRIER"/>
    <property type="match status" value="1"/>
</dbReference>
<evidence type="ECO:0000256" key="5">
    <source>
        <dbReference type="ARBA" id="ARBA00023002"/>
    </source>
</evidence>
<dbReference type="InterPro" id="IPR020841">
    <property type="entry name" value="PKS_Beta-ketoAc_synthase_dom"/>
</dbReference>